<keyword evidence="9" id="KW-0539">Nucleus</keyword>
<dbReference type="PANTHER" id="PTHR45805">
    <property type="entry name" value="NUCLEAR HORMONE RECEPTOR HR3-RELATED"/>
    <property type="match status" value="1"/>
</dbReference>
<dbReference type="AlphaFoldDB" id="R7URY5"/>
<reference evidence="11 13" key="2">
    <citation type="journal article" date="2013" name="Nature">
        <title>Insights into bilaterian evolution from three spiralian genomes.</title>
        <authorList>
            <person name="Simakov O."/>
            <person name="Marletaz F."/>
            <person name="Cho S.J."/>
            <person name="Edsinger-Gonzales E."/>
            <person name="Havlak P."/>
            <person name="Hellsten U."/>
            <person name="Kuo D.H."/>
            <person name="Larsson T."/>
            <person name="Lv J."/>
            <person name="Arendt D."/>
            <person name="Savage R."/>
            <person name="Osoegawa K."/>
            <person name="de Jong P."/>
            <person name="Grimwood J."/>
            <person name="Chapman J.A."/>
            <person name="Shapiro H."/>
            <person name="Aerts A."/>
            <person name="Otillar R.P."/>
            <person name="Terry A.Y."/>
            <person name="Boore J.L."/>
            <person name="Grigoriev I.V."/>
            <person name="Lindberg D.R."/>
            <person name="Seaver E.C."/>
            <person name="Weisblat D.A."/>
            <person name="Putnam N.H."/>
            <person name="Rokhsar D.S."/>
        </authorList>
    </citation>
    <scope>NUCLEOTIDE SEQUENCE</scope>
    <source>
        <strain evidence="11 13">I ESC-2004</strain>
    </source>
</reference>
<dbReference type="SMART" id="SM00399">
    <property type="entry name" value="ZnF_C4"/>
    <property type="match status" value="1"/>
</dbReference>
<evidence type="ECO:0000256" key="9">
    <source>
        <dbReference type="ARBA" id="ARBA00023242"/>
    </source>
</evidence>
<evidence type="ECO:0000256" key="2">
    <source>
        <dbReference type="ARBA" id="ARBA00022723"/>
    </source>
</evidence>
<evidence type="ECO:0000256" key="7">
    <source>
        <dbReference type="ARBA" id="ARBA00023163"/>
    </source>
</evidence>
<keyword evidence="7" id="KW-0804">Transcription</keyword>
<keyword evidence="2" id="KW-0479">Metal-binding</keyword>
<keyword evidence="6" id="KW-0238">DNA-binding</keyword>
<dbReference type="InterPro" id="IPR013088">
    <property type="entry name" value="Znf_NHR/GATA"/>
</dbReference>
<evidence type="ECO:0000313" key="12">
    <source>
        <dbReference type="EnsemblMetazoa" id="CapteP137235"/>
    </source>
</evidence>
<evidence type="ECO:0000313" key="11">
    <source>
        <dbReference type="EMBL" id="ELU06151.1"/>
    </source>
</evidence>
<keyword evidence="5" id="KW-0805">Transcription regulation</keyword>
<evidence type="ECO:0000256" key="6">
    <source>
        <dbReference type="ARBA" id="ARBA00023125"/>
    </source>
</evidence>
<dbReference type="Gene3D" id="3.30.50.10">
    <property type="entry name" value="Erythroid Transcription Factor GATA-1, subunit A"/>
    <property type="match status" value="1"/>
</dbReference>
<evidence type="ECO:0000313" key="13">
    <source>
        <dbReference type="Proteomes" id="UP000014760"/>
    </source>
</evidence>
<evidence type="ECO:0000256" key="1">
    <source>
        <dbReference type="ARBA" id="ARBA00004123"/>
    </source>
</evidence>
<organism evidence="11">
    <name type="scientific">Capitella teleta</name>
    <name type="common">Polychaete worm</name>
    <dbReference type="NCBI Taxonomy" id="283909"/>
    <lineage>
        <taxon>Eukaryota</taxon>
        <taxon>Metazoa</taxon>
        <taxon>Spiralia</taxon>
        <taxon>Lophotrochozoa</taxon>
        <taxon>Annelida</taxon>
        <taxon>Polychaeta</taxon>
        <taxon>Sedentaria</taxon>
        <taxon>Scolecida</taxon>
        <taxon>Capitellidae</taxon>
        <taxon>Capitella</taxon>
    </lineage>
</organism>
<dbReference type="EMBL" id="KB300949">
    <property type="protein sequence ID" value="ELU06151.1"/>
    <property type="molecule type" value="Genomic_DNA"/>
</dbReference>
<dbReference type="EMBL" id="AMQN01001272">
    <property type="status" value="NOT_ANNOTATED_CDS"/>
    <property type="molecule type" value="Genomic_DNA"/>
</dbReference>
<name>R7URY5_CAPTE</name>
<dbReference type="SUPFAM" id="SSF57716">
    <property type="entry name" value="Glucocorticoid receptor-like (DNA-binding domain)"/>
    <property type="match status" value="1"/>
</dbReference>
<dbReference type="GO" id="GO:0008270">
    <property type="term" value="F:zinc ion binding"/>
    <property type="evidence" value="ECO:0007669"/>
    <property type="project" value="UniProtKB-KW"/>
</dbReference>
<dbReference type="HOGENOM" id="CLU_122099_3_0_1"/>
<feature type="non-terminal residue" evidence="11">
    <location>
        <position position="1"/>
    </location>
</feature>
<evidence type="ECO:0000259" key="10">
    <source>
        <dbReference type="PROSITE" id="PS51030"/>
    </source>
</evidence>
<dbReference type="STRING" id="283909.R7URY5"/>
<evidence type="ECO:0000256" key="4">
    <source>
        <dbReference type="ARBA" id="ARBA00022833"/>
    </source>
</evidence>
<keyword evidence="4" id="KW-0862">Zinc</keyword>
<keyword evidence="13" id="KW-1185">Reference proteome</keyword>
<reference evidence="13" key="1">
    <citation type="submission" date="2012-12" db="EMBL/GenBank/DDBJ databases">
        <authorList>
            <person name="Hellsten U."/>
            <person name="Grimwood J."/>
            <person name="Chapman J.A."/>
            <person name="Shapiro H."/>
            <person name="Aerts A."/>
            <person name="Otillar R.P."/>
            <person name="Terry A.Y."/>
            <person name="Boore J.L."/>
            <person name="Simakov O."/>
            <person name="Marletaz F."/>
            <person name="Cho S.-J."/>
            <person name="Edsinger-Gonzales E."/>
            <person name="Havlak P."/>
            <person name="Kuo D.-H."/>
            <person name="Larsson T."/>
            <person name="Lv J."/>
            <person name="Arendt D."/>
            <person name="Savage R."/>
            <person name="Osoegawa K."/>
            <person name="de Jong P."/>
            <person name="Lindberg D.R."/>
            <person name="Seaver E.C."/>
            <person name="Weisblat D.A."/>
            <person name="Putnam N.H."/>
            <person name="Grigoriev I.V."/>
            <person name="Rokhsar D.S."/>
        </authorList>
    </citation>
    <scope>NUCLEOTIDE SEQUENCE</scope>
    <source>
        <strain evidence="13">I ESC-2004</strain>
    </source>
</reference>
<evidence type="ECO:0000256" key="5">
    <source>
        <dbReference type="ARBA" id="ARBA00023015"/>
    </source>
</evidence>
<gene>
    <name evidence="11" type="ORF">CAPTEDRAFT_137235</name>
</gene>
<protein>
    <recommendedName>
        <fullName evidence="10">Nuclear receptor domain-containing protein</fullName>
    </recommendedName>
</protein>
<dbReference type="EnsemblMetazoa" id="CapteT137235">
    <property type="protein sequence ID" value="CapteP137235"/>
    <property type="gene ID" value="CapteG137235"/>
</dbReference>
<reference evidence="12" key="3">
    <citation type="submission" date="2015-06" db="UniProtKB">
        <authorList>
            <consortium name="EnsemblMetazoa"/>
        </authorList>
    </citation>
    <scope>IDENTIFICATION</scope>
</reference>
<dbReference type="PANTHER" id="PTHR45805:SF2">
    <property type="entry name" value="NUCLEAR HORMONE RECEPTOR HR3-RELATED"/>
    <property type="match status" value="1"/>
</dbReference>
<keyword evidence="8" id="KW-0675">Receptor</keyword>
<dbReference type="GO" id="GO:0000978">
    <property type="term" value="F:RNA polymerase II cis-regulatory region sequence-specific DNA binding"/>
    <property type="evidence" value="ECO:0007669"/>
    <property type="project" value="TreeGrafter"/>
</dbReference>
<comment type="subcellular location">
    <subcellularLocation>
        <location evidence="1">Nucleus</location>
    </subcellularLocation>
</comment>
<dbReference type="Proteomes" id="UP000014760">
    <property type="component" value="Unassembled WGS sequence"/>
</dbReference>
<evidence type="ECO:0000256" key="8">
    <source>
        <dbReference type="ARBA" id="ARBA00023170"/>
    </source>
</evidence>
<dbReference type="InterPro" id="IPR001628">
    <property type="entry name" value="Znf_hrmn_rcpt"/>
</dbReference>
<sequence length="77" mass="8666">CVICGDDANGVHFGALTCEGCKKFYRRGLLVGEAKSYICKADKTCEITARTRNNCRYCRFQKCLRMGMSRDGWSLSV</sequence>
<dbReference type="PROSITE" id="PS51030">
    <property type="entry name" value="NUCLEAR_REC_DBD_2"/>
    <property type="match status" value="1"/>
</dbReference>
<feature type="domain" description="Nuclear receptor" evidence="10">
    <location>
        <begin position="1"/>
        <end position="75"/>
    </location>
</feature>
<dbReference type="GO" id="GO:0004879">
    <property type="term" value="F:nuclear receptor activity"/>
    <property type="evidence" value="ECO:0007669"/>
    <property type="project" value="TreeGrafter"/>
</dbReference>
<dbReference type="OMA" id="RNCDINT"/>
<dbReference type="Pfam" id="PF00105">
    <property type="entry name" value="zf-C4"/>
    <property type="match status" value="1"/>
</dbReference>
<dbReference type="OrthoDB" id="5771769at2759"/>
<keyword evidence="3" id="KW-0863">Zinc-finger</keyword>
<dbReference type="PRINTS" id="PR00047">
    <property type="entry name" value="STROIDFINGER"/>
</dbReference>
<evidence type="ECO:0000256" key="3">
    <source>
        <dbReference type="ARBA" id="ARBA00022771"/>
    </source>
</evidence>
<proteinExistence type="predicted"/>
<accession>R7URY5</accession>
<dbReference type="GO" id="GO:0005634">
    <property type="term" value="C:nucleus"/>
    <property type="evidence" value="ECO:0007669"/>
    <property type="project" value="UniProtKB-SubCell"/>
</dbReference>